<comment type="caution">
    <text evidence="2">The sequence shown here is derived from an EMBL/GenBank/DDBJ whole genome shotgun (WGS) entry which is preliminary data.</text>
</comment>
<keyword evidence="1" id="KW-0812">Transmembrane</keyword>
<reference evidence="2 3" key="1">
    <citation type="submission" date="2017-12" db="EMBL/GenBank/DDBJ databases">
        <title>Sequencing the genomes of 1000 Actinobacteria strains.</title>
        <authorList>
            <person name="Klenk H.-P."/>
        </authorList>
    </citation>
    <scope>NUCLEOTIDE SEQUENCE [LARGE SCALE GENOMIC DNA]</scope>
    <source>
        <strain evidence="2 3">DSM 44489</strain>
    </source>
</reference>
<dbReference type="AlphaFoldDB" id="A0A2N3VFQ9"/>
<sequence>MFVFQLRLQLRASEISSTSTLARFVDQLFYNVNYAVVVGVATTGTGTVAVHLANKNSAPVWISAILTALGLHLALTILMCVKRVHSAYRMLAT</sequence>
<dbReference type="Proteomes" id="UP000233766">
    <property type="component" value="Unassembled WGS sequence"/>
</dbReference>
<keyword evidence="1" id="KW-0472">Membrane</keyword>
<dbReference type="EMBL" id="PJMW01000002">
    <property type="protein sequence ID" value="PKV80468.1"/>
    <property type="molecule type" value="Genomic_DNA"/>
</dbReference>
<name>A0A2N3VFQ9_9NOCA</name>
<keyword evidence="3" id="KW-1185">Reference proteome</keyword>
<evidence type="ECO:0000313" key="3">
    <source>
        <dbReference type="Proteomes" id="UP000233766"/>
    </source>
</evidence>
<accession>A0A2N3VFQ9</accession>
<feature type="transmembrane region" description="Helical" evidence="1">
    <location>
        <begin position="32"/>
        <end position="54"/>
    </location>
</feature>
<keyword evidence="1" id="KW-1133">Transmembrane helix</keyword>
<proteinExistence type="predicted"/>
<organism evidence="2 3">
    <name type="scientific">Nocardia fluminea</name>
    <dbReference type="NCBI Taxonomy" id="134984"/>
    <lineage>
        <taxon>Bacteria</taxon>
        <taxon>Bacillati</taxon>
        <taxon>Actinomycetota</taxon>
        <taxon>Actinomycetes</taxon>
        <taxon>Mycobacteriales</taxon>
        <taxon>Nocardiaceae</taxon>
        <taxon>Nocardia</taxon>
    </lineage>
</organism>
<protein>
    <submittedName>
        <fullName evidence="2">Uncharacterized protein</fullName>
    </submittedName>
</protein>
<feature type="transmembrane region" description="Helical" evidence="1">
    <location>
        <begin position="60"/>
        <end position="81"/>
    </location>
</feature>
<evidence type="ECO:0000313" key="2">
    <source>
        <dbReference type="EMBL" id="PKV80468.1"/>
    </source>
</evidence>
<evidence type="ECO:0000256" key="1">
    <source>
        <dbReference type="SAM" id="Phobius"/>
    </source>
</evidence>
<gene>
    <name evidence="2" type="ORF">ATK86_4895</name>
</gene>